<feature type="compositionally biased region" description="Polar residues" evidence="1">
    <location>
        <begin position="114"/>
        <end position="123"/>
    </location>
</feature>
<dbReference type="AlphaFoldDB" id="A0A6A5F4W9"/>
<keyword evidence="3" id="KW-1185">Reference proteome</keyword>
<feature type="compositionally biased region" description="Gly residues" evidence="1">
    <location>
        <begin position="165"/>
        <end position="181"/>
    </location>
</feature>
<dbReference type="Proteomes" id="UP000465112">
    <property type="component" value="Chromosome 6"/>
</dbReference>
<protein>
    <recommendedName>
        <fullName evidence="4">Rapamycin-insensitive companion of mTOR domain-containing protein</fullName>
    </recommendedName>
</protein>
<name>A0A6A5F4W9_PERFL</name>
<dbReference type="InterPro" id="IPR028268">
    <property type="entry name" value="Pianissimo_fam"/>
</dbReference>
<dbReference type="Pfam" id="PF14665">
    <property type="entry name" value="RICTOR_phospho"/>
    <property type="match status" value="1"/>
</dbReference>
<evidence type="ECO:0000313" key="2">
    <source>
        <dbReference type="EMBL" id="KAF1389806.1"/>
    </source>
</evidence>
<feature type="region of interest" description="Disordered" evidence="1">
    <location>
        <begin position="1"/>
        <end position="28"/>
    </location>
</feature>
<dbReference type="GO" id="GO:0031932">
    <property type="term" value="C:TORC2 complex"/>
    <property type="evidence" value="ECO:0007669"/>
    <property type="project" value="InterPro"/>
</dbReference>
<reference evidence="2 3" key="1">
    <citation type="submission" date="2019-06" db="EMBL/GenBank/DDBJ databases">
        <title>A chromosome-scale genome assembly of the European perch, Perca fluviatilis.</title>
        <authorList>
            <person name="Roques C."/>
            <person name="Zahm M."/>
            <person name="Cabau C."/>
            <person name="Klopp C."/>
            <person name="Bouchez O."/>
            <person name="Donnadieu C."/>
            <person name="Kuhl H."/>
            <person name="Gislard M."/>
            <person name="Guendouz S."/>
            <person name="Journot L."/>
            <person name="Haffray P."/>
            <person name="Bestin A."/>
            <person name="Morvezen R."/>
            <person name="Feron R."/>
            <person name="Wen M."/>
            <person name="Jouanno E."/>
            <person name="Herpin A."/>
            <person name="Schartl M."/>
            <person name="Postlethwait J."/>
            <person name="Schaerlinger B."/>
            <person name="Chardard D."/>
            <person name="Lecocq T."/>
            <person name="Poncet C."/>
            <person name="Jaffrelo L."/>
            <person name="Lampietro C."/>
            <person name="Guiguen Y."/>
        </authorList>
    </citation>
    <scope>NUCLEOTIDE SEQUENCE [LARGE SCALE GENOMIC DNA]</scope>
    <source>
        <tissue evidence="2">Blood</tissue>
    </source>
</reference>
<dbReference type="InterPro" id="IPR029259">
    <property type="entry name" value="RICTOR_phospho"/>
</dbReference>
<gene>
    <name evidence="2" type="ORF">PFLUV_G00077360</name>
</gene>
<feature type="compositionally biased region" description="Polar residues" evidence="1">
    <location>
        <begin position="59"/>
        <end position="100"/>
    </location>
</feature>
<dbReference type="EMBL" id="VHII01000006">
    <property type="protein sequence ID" value="KAF1389806.1"/>
    <property type="molecule type" value="Genomic_DNA"/>
</dbReference>
<dbReference type="GO" id="GO:0043539">
    <property type="term" value="F:protein serine/threonine kinase activator activity"/>
    <property type="evidence" value="ECO:0007669"/>
    <property type="project" value="TreeGrafter"/>
</dbReference>
<evidence type="ECO:0000256" key="1">
    <source>
        <dbReference type="SAM" id="MobiDB-lite"/>
    </source>
</evidence>
<proteinExistence type="predicted"/>
<feature type="compositionally biased region" description="Polar residues" evidence="1">
    <location>
        <begin position="261"/>
        <end position="276"/>
    </location>
</feature>
<organism evidence="2 3">
    <name type="scientific">Perca fluviatilis</name>
    <name type="common">European perch</name>
    <dbReference type="NCBI Taxonomy" id="8168"/>
    <lineage>
        <taxon>Eukaryota</taxon>
        <taxon>Metazoa</taxon>
        <taxon>Chordata</taxon>
        <taxon>Craniata</taxon>
        <taxon>Vertebrata</taxon>
        <taxon>Euteleostomi</taxon>
        <taxon>Actinopterygii</taxon>
        <taxon>Neopterygii</taxon>
        <taxon>Teleostei</taxon>
        <taxon>Neoteleostei</taxon>
        <taxon>Acanthomorphata</taxon>
        <taxon>Eupercaria</taxon>
        <taxon>Perciformes</taxon>
        <taxon>Percoidei</taxon>
        <taxon>Percidae</taxon>
        <taxon>Percinae</taxon>
        <taxon>Perca</taxon>
    </lineage>
</organism>
<dbReference type="GO" id="GO:0051897">
    <property type="term" value="P:positive regulation of phosphatidylinositol 3-kinase/protein kinase B signal transduction"/>
    <property type="evidence" value="ECO:0007669"/>
    <property type="project" value="TreeGrafter"/>
</dbReference>
<accession>A0A6A5F4W9</accession>
<feature type="region of interest" description="Disordered" evidence="1">
    <location>
        <begin position="253"/>
        <end position="296"/>
    </location>
</feature>
<dbReference type="PANTHER" id="PTHR13298:SF11">
    <property type="entry name" value="RAPAMYCIN-INSENSITIVE COMPANION OF MTOR"/>
    <property type="match status" value="1"/>
</dbReference>
<feature type="compositionally biased region" description="Polar residues" evidence="1">
    <location>
        <begin position="183"/>
        <end position="193"/>
    </location>
</feature>
<dbReference type="PANTHER" id="PTHR13298">
    <property type="entry name" value="CYTOSOLIC REGULATOR PIANISSIMO"/>
    <property type="match status" value="1"/>
</dbReference>
<comment type="caution">
    <text evidence="2">The sequence shown here is derived from an EMBL/GenBank/DDBJ whole genome shotgun (WGS) entry which is preliminary data.</text>
</comment>
<feature type="region of interest" description="Disordered" evidence="1">
    <location>
        <begin position="47"/>
        <end position="241"/>
    </location>
</feature>
<evidence type="ECO:0000313" key="3">
    <source>
        <dbReference type="Proteomes" id="UP000465112"/>
    </source>
</evidence>
<dbReference type="GO" id="GO:0038203">
    <property type="term" value="P:TORC2 signaling"/>
    <property type="evidence" value="ECO:0007669"/>
    <property type="project" value="TreeGrafter"/>
</dbReference>
<evidence type="ECO:0008006" key="4">
    <source>
        <dbReference type="Google" id="ProtNLM"/>
    </source>
</evidence>
<sequence>MKDRHVTSSEPAPLPIGPSPFYLHKPRDRSPFTILASPIGRSERFLNSLSLPSKKLRSTSDPKSLSSSGARTPTEPKSTGSVRRNRTVTEPSAYSPSQDVFTPVFNGRGVPKSPTVSLETSFVGTRGGSEEQLVDGACLPPRRAEGSGNTATREREQSSRERLAGDGGSSSSGGNVVGGGASTQFKSRSQSFNTDTTTSGISSMSSSPSRETVGHPDHPDHPDHPEPEPEPEPEPDSSDCVSLNTVVSAATVKTLPPLSPQADSNHVSTPKSSSAVSLVPPGSSHTLPRRAQSLKSPSVTTIKSLADCSFMYTSPRDALGYATLKRLQQQRIHPSLSHSEALASPAKDVLFTDTITMKTGSLDSRLTPRRFLKALSFASLDKEELLSPINQSTLHRCSSVRSMVSSATYGCSDDYVGLALPMDINDMFHIRDSAYFQQRVSPPSEERKRFLFGDGDGDRPPLPALKQQFSISELIMCRGDTQNHTVGSEETGLQEHTEENCLYCVGAIVLGYPTQPQINSTHPRTGSICSTPTPADIVIGSKAISEDGPASRVLLRKEVLRLIINLSSSVGTKGHETGLLTIKEKFPYAFDDICLYSEVSFLLAHCMFRLTSRRFIQELFQDVQFMAMYEEAEAILTKLPKAVEEDADPPTES</sequence>
<feature type="compositionally biased region" description="Basic and acidic residues" evidence="1">
    <location>
        <begin position="212"/>
        <end position="227"/>
    </location>
</feature>
<feature type="compositionally biased region" description="Low complexity" evidence="1">
    <location>
        <begin position="194"/>
        <end position="211"/>
    </location>
</feature>
<feature type="compositionally biased region" description="Acidic residues" evidence="1">
    <location>
        <begin position="228"/>
        <end position="237"/>
    </location>
</feature>
<dbReference type="SMART" id="SM01309">
    <property type="entry name" value="RICTOR_phospho"/>
    <property type="match status" value="1"/>
</dbReference>
<feature type="compositionally biased region" description="Basic and acidic residues" evidence="1">
    <location>
        <begin position="152"/>
        <end position="164"/>
    </location>
</feature>